<evidence type="ECO:0000313" key="2">
    <source>
        <dbReference type="EMBL" id="KAJ9652708.1"/>
    </source>
</evidence>
<organism evidence="2 3">
    <name type="scientific">Coniosporium apollinis</name>
    <dbReference type="NCBI Taxonomy" id="61459"/>
    <lineage>
        <taxon>Eukaryota</taxon>
        <taxon>Fungi</taxon>
        <taxon>Dikarya</taxon>
        <taxon>Ascomycota</taxon>
        <taxon>Pezizomycotina</taxon>
        <taxon>Dothideomycetes</taxon>
        <taxon>Dothideomycetes incertae sedis</taxon>
        <taxon>Coniosporium</taxon>
    </lineage>
</organism>
<feature type="transmembrane region" description="Helical" evidence="1">
    <location>
        <begin position="108"/>
        <end position="134"/>
    </location>
</feature>
<reference evidence="2" key="1">
    <citation type="submission" date="2022-10" db="EMBL/GenBank/DDBJ databases">
        <title>Culturing micro-colonial fungi from biological soil crusts in the Mojave desert and describing Neophaeococcomyces mojavensis, and introducing the new genera and species Taxawa tesnikishii.</title>
        <authorList>
            <person name="Kurbessoian T."/>
            <person name="Stajich J.E."/>
        </authorList>
    </citation>
    <scope>NUCLEOTIDE SEQUENCE</scope>
    <source>
        <strain evidence="2">TK_1</strain>
    </source>
</reference>
<keyword evidence="3" id="KW-1185">Reference proteome</keyword>
<dbReference type="PANTHER" id="PTHR42029">
    <property type="entry name" value="AN04G07800"/>
    <property type="match status" value="1"/>
</dbReference>
<comment type="caution">
    <text evidence="2">The sequence shown here is derived from an EMBL/GenBank/DDBJ whole genome shotgun (WGS) entry which is preliminary data.</text>
</comment>
<evidence type="ECO:0008006" key="4">
    <source>
        <dbReference type="Google" id="ProtNLM"/>
    </source>
</evidence>
<protein>
    <recommendedName>
        <fullName evidence="4">EXPERA domain-containing protein</fullName>
    </recommendedName>
</protein>
<evidence type="ECO:0000313" key="3">
    <source>
        <dbReference type="Proteomes" id="UP001172684"/>
    </source>
</evidence>
<gene>
    <name evidence="2" type="ORF">H2201_009202</name>
</gene>
<keyword evidence="1" id="KW-0812">Transmembrane</keyword>
<feature type="transmembrane region" description="Helical" evidence="1">
    <location>
        <begin position="67"/>
        <end position="88"/>
    </location>
</feature>
<accession>A0ABQ9NKS7</accession>
<feature type="transmembrane region" description="Helical" evidence="1">
    <location>
        <begin position="154"/>
        <end position="175"/>
    </location>
</feature>
<dbReference type="EMBL" id="JAPDRL010000391">
    <property type="protein sequence ID" value="KAJ9652708.1"/>
    <property type="molecule type" value="Genomic_DNA"/>
</dbReference>
<keyword evidence="1" id="KW-1133">Transmembrane helix</keyword>
<name>A0ABQ9NKS7_9PEZI</name>
<sequence>MAPTRIVDSHLVLRADETFSGSWRKDATDEAFILEGWSEGFMVGALITMSCVTVANMRRGVLLHKLILFELLLAITHGTFCFMSFDGYGWYLSSTAAFMQTLFKQSQAKLACLLDTLAALLYCSYFLHNVVAWIKIKPFFTDPRSLFQPKTGKIVSRVYLITLAMTIPPILLQIVNNFRFFNNINAFYREVRPTEPLFR</sequence>
<dbReference type="Proteomes" id="UP001172684">
    <property type="component" value="Unassembled WGS sequence"/>
</dbReference>
<keyword evidence="1" id="KW-0472">Membrane</keyword>
<evidence type="ECO:0000256" key="1">
    <source>
        <dbReference type="SAM" id="Phobius"/>
    </source>
</evidence>
<dbReference type="PANTHER" id="PTHR42029:SF3">
    <property type="entry name" value="AN04G07800"/>
    <property type="match status" value="1"/>
</dbReference>
<proteinExistence type="predicted"/>